<evidence type="ECO:0000313" key="1">
    <source>
        <dbReference type="EMBL" id="MBI1619894.1"/>
    </source>
</evidence>
<accession>A0ABS0S9C5</accession>
<proteinExistence type="predicted"/>
<comment type="caution">
    <text evidence="1">The sequence shown here is derived from an EMBL/GenBank/DDBJ whole genome shotgun (WGS) entry which is preliminary data.</text>
</comment>
<sequence length="131" mass="14290">MLVITAWTTNTAVAQSITRSEPAGEELIESYVAHIGRRDLFNSNGARLTEPWQILRQDRANFHRFGVKDAGDEGDSFFGNANNRAALENMLRNGSISAQAARDIVRGGAMVLVEIYGRGNVGRSVVVTVAR</sequence>
<protein>
    <submittedName>
        <fullName evidence="1">Uncharacterized protein</fullName>
    </submittedName>
</protein>
<evidence type="ECO:0000313" key="2">
    <source>
        <dbReference type="Proteomes" id="UP000601789"/>
    </source>
</evidence>
<gene>
    <name evidence="1" type="ORF">IOD40_04355</name>
</gene>
<organism evidence="1 2">
    <name type="scientific">Aquamicrobium zhengzhouense</name>
    <dbReference type="NCBI Taxonomy" id="2781738"/>
    <lineage>
        <taxon>Bacteria</taxon>
        <taxon>Pseudomonadati</taxon>
        <taxon>Pseudomonadota</taxon>
        <taxon>Alphaproteobacteria</taxon>
        <taxon>Hyphomicrobiales</taxon>
        <taxon>Phyllobacteriaceae</taxon>
        <taxon>Aquamicrobium</taxon>
    </lineage>
</organism>
<keyword evidence="2" id="KW-1185">Reference proteome</keyword>
<reference evidence="1 2" key="1">
    <citation type="submission" date="2020-10" db="EMBL/GenBank/DDBJ databases">
        <title>Aquamicrobium zhengzhouensis sp. nov., a exopolysaccharide producing bacterium isolated from farmland soil.</title>
        <authorList>
            <person name="Wang X."/>
        </authorList>
    </citation>
    <scope>NUCLEOTIDE SEQUENCE [LARGE SCALE GENOMIC DNA]</scope>
    <source>
        <strain evidence="2">cd-1</strain>
    </source>
</reference>
<name>A0ABS0S9C5_9HYPH</name>
<dbReference type="EMBL" id="JADGMQ010000002">
    <property type="protein sequence ID" value="MBI1619894.1"/>
    <property type="molecule type" value="Genomic_DNA"/>
</dbReference>
<dbReference type="Proteomes" id="UP000601789">
    <property type="component" value="Unassembled WGS sequence"/>
</dbReference>